<evidence type="ECO:0000313" key="2">
    <source>
        <dbReference type="Proteomes" id="UP001622557"/>
    </source>
</evidence>
<accession>A0ABZ1KLI3</accession>
<dbReference type="EMBL" id="CP108164">
    <property type="protein sequence ID" value="WTQ81437.1"/>
    <property type="molecule type" value="Genomic_DNA"/>
</dbReference>
<dbReference type="RefSeq" id="WP_405447468.1">
    <property type="nucleotide sequence ID" value="NZ_CP108164.1"/>
</dbReference>
<proteinExistence type="predicted"/>
<dbReference type="Proteomes" id="UP001622557">
    <property type="component" value="Chromosome"/>
</dbReference>
<reference evidence="1 2" key="1">
    <citation type="submission" date="2022-10" db="EMBL/GenBank/DDBJ databases">
        <title>The complete genomes of actinobacterial strains from the NBC collection.</title>
        <authorList>
            <person name="Joergensen T.S."/>
            <person name="Alvarez Arevalo M."/>
            <person name="Sterndorff E.B."/>
            <person name="Faurdal D."/>
            <person name="Vuksanovic O."/>
            <person name="Mourched A.-S."/>
            <person name="Charusanti P."/>
            <person name="Shaw S."/>
            <person name="Blin K."/>
            <person name="Weber T."/>
        </authorList>
    </citation>
    <scope>NUCLEOTIDE SEQUENCE [LARGE SCALE GENOMIC DNA]</scope>
    <source>
        <strain evidence="1 2">NBC_00156</strain>
    </source>
</reference>
<protein>
    <submittedName>
        <fullName evidence="1">Uncharacterized protein</fullName>
    </submittedName>
</protein>
<gene>
    <name evidence="1" type="ORF">OG350_14365</name>
</gene>
<organism evidence="1 2">
    <name type="scientific">Streptomyces achromogenes</name>
    <dbReference type="NCBI Taxonomy" id="67255"/>
    <lineage>
        <taxon>Bacteria</taxon>
        <taxon>Bacillati</taxon>
        <taxon>Actinomycetota</taxon>
        <taxon>Actinomycetes</taxon>
        <taxon>Kitasatosporales</taxon>
        <taxon>Streptomycetaceae</taxon>
        <taxon>Streptomyces</taxon>
    </lineage>
</organism>
<dbReference type="GeneID" id="97281629"/>
<name>A0ABZ1KLI3_STRAH</name>
<keyword evidence="2" id="KW-1185">Reference proteome</keyword>
<sequence>MSAPFQNPPARVSPRLLVLERMRPRRDDEHFWERLAHMVAALHMSTVSERFG</sequence>
<evidence type="ECO:0000313" key="1">
    <source>
        <dbReference type="EMBL" id="WTQ81437.1"/>
    </source>
</evidence>